<dbReference type="GO" id="GO:0003676">
    <property type="term" value="F:nucleic acid binding"/>
    <property type="evidence" value="ECO:0007669"/>
    <property type="project" value="InterPro"/>
</dbReference>
<keyword evidence="4" id="KW-1185">Reference proteome</keyword>
<protein>
    <recommendedName>
        <fullName evidence="2">Integrase catalytic domain-containing protein</fullName>
    </recommendedName>
</protein>
<accession>A0A8B6BT02</accession>
<dbReference type="InterPro" id="IPR041588">
    <property type="entry name" value="Integrase_H2C2"/>
</dbReference>
<evidence type="ECO:0000313" key="3">
    <source>
        <dbReference type="EMBL" id="VDH95202.1"/>
    </source>
</evidence>
<dbReference type="AlphaFoldDB" id="A0A8B6BT02"/>
<comment type="caution">
    <text evidence="3">The sequence shown here is derived from an EMBL/GenBank/DDBJ whole genome shotgun (WGS) entry which is preliminary data.</text>
</comment>
<dbReference type="FunFam" id="1.10.340.70:FF:000001">
    <property type="entry name" value="Retrovirus-related Pol polyprotein from transposon gypsy-like Protein"/>
    <property type="match status" value="1"/>
</dbReference>
<dbReference type="Proteomes" id="UP000596742">
    <property type="component" value="Unassembled WGS sequence"/>
</dbReference>
<dbReference type="Pfam" id="PF00665">
    <property type="entry name" value="rve"/>
    <property type="match status" value="1"/>
</dbReference>
<dbReference type="SUPFAM" id="SSF56672">
    <property type="entry name" value="DNA/RNA polymerases"/>
    <property type="match status" value="1"/>
</dbReference>
<reference evidence="3" key="1">
    <citation type="submission" date="2018-11" db="EMBL/GenBank/DDBJ databases">
        <authorList>
            <person name="Alioto T."/>
            <person name="Alioto T."/>
        </authorList>
    </citation>
    <scope>NUCLEOTIDE SEQUENCE</scope>
</reference>
<proteinExistence type="predicted"/>
<dbReference type="Gene3D" id="3.30.420.10">
    <property type="entry name" value="Ribonuclease H-like superfamily/Ribonuclease H"/>
    <property type="match status" value="1"/>
</dbReference>
<dbReference type="Gene3D" id="1.10.340.70">
    <property type="match status" value="1"/>
</dbReference>
<feature type="region of interest" description="Disordered" evidence="1">
    <location>
        <begin position="460"/>
        <end position="480"/>
    </location>
</feature>
<dbReference type="Gene3D" id="3.10.10.10">
    <property type="entry name" value="HIV Type 1 Reverse Transcriptase, subunit A, domain 1"/>
    <property type="match status" value="1"/>
</dbReference>
<dbReference type="PANTHER" id="PTHR37984:SF15">
    <property type="entry name" value="INTEGRASE CATALYTIC DOMAIN-CONTAINING PROTEIN"/>
    <property type="match status" value="1"/>
</dbReference>
<feature type="compositionally biased region" description="Basic residues" evidence="1">
    <location>
        <begin position="194"/>
        <end position="207"/>
    </location>
</feature>
<dbReference type="SUPFAM" id="SSF53098">
    <property type="entry name" value="Ribonuclease H-like"/>
    <property type="match status" value="1"/>
</dbReference>
<dbReference type="InterPro" id="IPR036397">
    <property type="entry name" value="RNaseH_sf"/>
</dbReference>
<dbReference type="PROSITE" id="PS50994">
    <property type="entry name" value="INTEGRASE"/>
    <property type="match status" value="1"/>
</dbReference>
<dbReference type="InterPro" id="IPR001584">
    <property type="entry name" value="Integrase_cat-core"/>
</dbReference>
<dbReference type="OrthoDB" id="6145068at2759"/>
<dbReference type="InterPro" id="IPR012337">
    <property type="entry name" value="RNaseH-like_sf"/>
</dbReference>
<gene>
    <name evidence="3" type="ORF">MGAL_10B094017</name>
</gene>
<sequence>MENMYQRGIQNLSIKEADEFKKVLLQNCCVFADPEGETGHTLLGMHEIKLEKEIPIKEPPRRVPLFKRKILEEEIEKLEKKGIIEKSCSPWTDHGSLTWLYRFREPDGQISRWIQQISAYDFKIVHRPGKKHSNADALSRIKIKEQDFCTQCKLPWDYEFEAPPKQDETEEPVVIAPVNKINTEVDNSLNVPIKRGRKPNTPKRAQAKKQPDITLTPSLIHEMQIQDTELADVLKLKLDSADKPTFENFTSKSTLYKNWIQKWELLTVQDDILCYYWEDQTGTKRWKICTPKALQGYVLWHLHDSPTGGHQGINRTKKRAALCPFFWPHMNRNIQDYVTSCDICEERKQPARSKRHKMKSYVMGTRFQRLASDIAGPLPTTDQGNRYILVIQDYFTKFTEVYPLCDINAETVANGFLKGWIKRYGCPVEIHSDQGTQYESQLFQGICKLLHISKTRTTAMHPRSDGMVERGNRTIKERLS</sequence>
<dbReference type="EMBL" id="UYJE01000678">
    <property type="protein sequence ID" value="VDH95202.1"/>
    <property type="molecule type" value="Genomic_DNA"/>
</dbReference>
<organism evidence="3 4">
    <name type="scientific">Mytilus galloprovincialis</name>
    <name type="common">Mediterranean mussel</name>
    <dbReference type="NCBI Taxonomy" id="29158"/>
    <lineage>
        <taxon>Eukaryota</taxon>
        <taxon>Metazoa</taxon>
        <taxon>Spiralia</taxon>
        <taxon>Lophotrochozoa</taxon>
        <taxon>Mollusca</taxon>
        <taxon>Bivalvia</taxon>
        <taxon>Autobranchia</taxon>
        <taxon>Pteriomorphia</taxon>
        <taxon>Mytilida</taxon>
        <taxon>Mytiloidea</taxon>
        <taxon>Mytilidae</taxon>
        <taxon>Mytilinae</taxon>
        <taxon>Mytilus</taxon>
    </lineage>
</organism>
<dbReference type="PANTHER" id="PTHR37984">
    <property type="entry name" value="PROTEIN CBG26694"/>
    <property type="match status" value="1"/>
</dbReference>
<dbReference type="Pfam" id="PF17921">
    <property type="entry name" value="Integrase_H2C2"/>
    <property type="match status" value="1"/>
</dbReference>
<evidence type="ECO:0000313" key="4">
    <source>
        <dbReference type="Proteomes" id="UP000596742"/>
    </source>
</evidence>
<dbReference type="GO" id="GO:0015074">
    <property type="term" value="P:DNA integration"/>
    <property type="evidence" value="ECO:0007669"/>
    <property type="project" value="InterPro"/>
</dbReference>
<feature type="domain" description="Integrase catalytic" evidence="2">
    <location>
        <begin position="346"/>
        <end position="480"/>
    </location>
</feature>
<name>A0A8B6BT02_MYTGA</name>
<dbReference type="InterPro" id="IPR050951">
    <property type="entry name" value="Retrovirus_Pol_polyprotein"/>
</dbReference>
<dbReference type="InterPro" id="IPR043502">
    <property type="entry name" value="DNA/RNA_pol_sf"/>
</dbReference>
<evidence type="ECO:0000256" key="1">
    <source>
        <dbReference type="SAM" id="MobiDB-lite"/>
    </source>
</evidence>
<evidence type="ECO:0000259" key="2">
    <source>
        <dbReference type="PROSITE" id="PS50994"/>
    </source>
</evidence>
<feature type="compositionally biased region" description="Basic and acidic residues" evidence="1">
    <location>
        <begin position="462"/>
        <end position="480"/>
    </location>
</feature>
<feature type="region of interest" description="Disordered" evidence="1">
    <location>
        <begin position="191"/>
        <end position="210"/>
    </location>
</feature>